<organism evidence="1 2">
    <name type="scientific">Pleurodeles waltl</name>
    <name type="common">Iberian ribbed newt</name>
    <dbReference type="NCBI Taxonomy" id="8319"/>
    <lineage>
        <taxon>Eukaryota</taxon>
        <taxon>Metazoa</taxon>
        <taxon>Chordata</taxon>
        <taxon>Craniata</taxon>
        <taxon>Vertebrata</taxon>
        <taxon>Euteleostomi</taxon>
        <taxon>Amphibia</taxon>
        <taxon>Batrachia</taxon>
        <taxon>Caudata</taxon>
        <taxon>Salamandroidea</taxon>
        <taxon>Salamandridae</taxon>
        <taxon>Pleurodelinae</taxon>
        <taxon>Pleurodeles</taxon>
    </lineage>
</organism>
<protein>
    <submittedName>
        <fullName evidence="1">Uncharacterized protein</fullName>
    </submittedName>
</protein>
<evidence type="ECO:0000313" key="2">
    <source>
        <dbReference type="Proteomes" id="UP001066276"/>
    </source>
</evidence>
<sequence>METMGPKKARVEDPLGVLQLVHLACRASTQVATVVVACLLLRKWRVTAVAEEQWVAGTVVMAIFGGRNTEIHGKAARTGTGINVGARGRGMGTCGEAASTCTATDLGAR</sequence>
<proteinExistence type="predicted"/>
<accession>A0AAV7SA25</accession>
<name>A0AAV7SA25_PLEWA</name>
<dbReference type="AlphaFoldDB" id="A0AAV7SA25"/>
<dbReference type="Proteomes" id="UP001066276">
    <property type="component" value="Chromosome 4_2"/>
</dbReference>
<comment type="caution">
    <text evidence="1">The sequence shown here is derived from an EMBL/GenBank/DDBJ whole genome shotgun (WGS) entry which is preliminary data.</text>
</comment>
<gene>
    <name evidence="1" type="ORF">NDU88_000916</name>
</gene>
<keyword evidence="2" id="KW-1185">Reference proteome</keyword>
<evidence type="ECO:0000313" key="1">
    <source>
        <dbReference type="EMBL" id="KAJ1160414.1"/>
    </source>
</evidence>
<reference evidence="1" key="1">
    <citation type="journal article" date="2022" name="bioRxiv">
        <title>Sequencing and chromosome-scale assembly of the giantPleurodeles waltlgenome.</title>
        <authorList>
            <person name="Brown T."/>
            <person name="Elewa A."/>
            <person name="Iarovenko S."/>
            <person name="Subramanian E."/>
            <person name="Araus A.J."/>
            <person name="Petzold A."/>
            <person name="Susuki M."/>
            <person name="Suzuki K.-i.T."/>
            <person name="Hayashi T."/>
            <person name="Toyoda A."/>
            <person name="Oliveira C."/>
            <person name="Osipova E."/>
            <person name="Leigh N.D."/>
            <person name="Simon A."/>
            <person name="Yun M.H."/>
        </authorList>
    </citation>
    <scope>NUCLEOTIDE SEQUENCE</scope>
    <source>
        <strain evidence="1">20211129_DDA</strain>
        <tissue evidence="1">Liver</tissue>
    </source>
</reference>
<dbReference type="EMBL" id="JANPWB010000008">
    <property type="protein sequence ID" value="KAJ1160414.1"/>
    <property type="molecule type" value="Genomic_DNA"/>
</dbReference>